<keyword evidence="6" id="KW-1185">Reference proteome</keyword>
<reference evidence="6" key="1">
    <citation type="submission" date="2017-11" db="EMBL/GenBank/DDBJ databases">
        <authorList>
            <person name="Watanabe M."/>
            <person name="Kojima H."/>
        </authorList>
    </citation>
    <scope>NUCLEOTIDE SEQUENCE [LARGE SCALE GENOMIC DNA]</scope>
    <source>
        <strain evidence="6">Tokyo 01</strain>
    </source>
</reference>
<dbReference type="OrthoDB" id="7327505at2"/>
<evidence type="ECO:0000259" key="4">
    <source>
        <dbReference type="Pfam" id="PF24045"/>
    </source>
</evidence>
<feature type="domain" description="Magnetotaxis protein MtxA middle immunoglobulin-like" evidence="3">
    <location>
        <begin position="143"/>
        <end position="225"/>
    </location>
</feature>
<evidence type="ECO:0000259" key="3">
    <source>
        <dbReference type="Pfam" id="PF22433"/>
    </source>
</evidence>
<evidence type="ECO:0000313" key="6">
    <source>
        <dbReference type="Proteomes" id="UP000288096"/>
    </source>
</evidence>
<dbReference type="Pfam" id="PF22433">
    <property type="entry name" value="MtxA_IG-like"/>
    <property type="match status" value="1"/>
</dbReference>
<feature type="domain" description="Magnetotaxis protein MtxA C-terminal" evidence="2">
    <location>
        <begin position="228"/>
        <end position="306"/>
    </location>
</feature>
<organism evidence="5 6">
    <name type="scientific">Desulfonema ishimotonii</name>
    <dbReference type="NCBI Taxonomy" id="45657"/>
    <lineage>
        <taxon>Bacteria</taxon>
        <taxon>Pseudomonadati</taxon>
        <taxon>Thermodesulfobacteriota</taxon>
        <taxon>Desulfobacteria</taxon>
        <taxon>Desulfobacterales</taxon>
        <taxon>Desulfococcaceae</taxon>
        <taxon>Desulfonema</taxon>
    </lineage>
</organism>
<comment type="caution">
    <text evidence="5">The sequence shown here is derived from an EMBL/GenBank/DDBJ whole genome shotgun (WGS) entry which is preliminary data.</text>
</comment>
<evidence type="ECO:0000313" key="5">
    <source>
        <dbReference type="EMBL" id="GBC62106.1"/>
    </source>
</evidence>
<evidence type="ECO:0008006" key="7">
    <source>
        <dbReference type="Google" id="ProtNLM"/>
    </source>
</evidence>
<evidence type="ECO:0000256" key="1">
    <source>
        <dbReference type="SAM" id="SignalP"/>
    </source>
</evidence>
<dbReference type="Proteomes" id="UP000288096">
    <property type="component" value="Unassembled WGS sequence"/>
</dbReference>
<feature type="domain" description="DUF7354" evidence="4">
    <location>
        <begin position="27"/>
        <end position="114"/>
    </location>
</feature>
<proteinExistence type="predicted"/>
<keyword evidence="1" id="KW-0732">Signal</keyword>
<feature type="chain" id="PRO_5019532999" description="Tetratricopeptide repeat protein" evidence="1">
    <location>
        <begin position="20"/>
        <end position="313"/>
    </location>
</feature>
<dbReference type="InterPro" id="IPR055778">
    <property type="entry name" value="DUF7354"/>
</dbReference>
<name>A0A401FYU0_9BACT</name>
<dbReference type="RefSeq" id="WP_124329309.1">
    <property type="nucleotide sequence ID" value="NZ_BEXT01000001.1"/>
</dbReference>
<dbReference type="AlphaFoldDB" id="A0A401FYU0"/>
<dbReference type="Pfam" id="PF24045">
    <property type="entry name" value="DUF7354"/>
    <property type="match status" value="1"/>
</dbReference>
<dbReference type="Pfam" id="PF22121">
    <property type="entry name" value="MtxA_C"/>
    <property type="match status" value="1"/>
</dbReference>
<dbReference type="EMBL" id="BEXT01000001">
    <property type="protein sequence ID" value="GBC62106.1"/>
    <property type="molecule type" value="Genomic_DNA"/>
</dbReference>
<dbReference type="InterPro" id="IPR054358">
    <property type="entry name" value="MtxA_C"/>
</dbReference>
<reference evidence="6" key="2">
    <citation type="submission" date="2019-01" db="EMBL/GenBank/DDBJ databases">
        <title>Genome sequence of Desulfonema ishimotonii strain Tokyo 01.</title>
        <authorList>
            <person name="Fukui M."/>
        </authorList>
    </citation>
    <scope>NUCLEOTIDE SEQUENCE [LARGE SCALE GENOMIC DNA]</scope>
    <source>
        <strain evidence="6">Tokyo 01</strain>
    </source>
</reference>
<accession>A0A401FYU0</accession>
<feature type="signal peptide" evidence="1">
    <location>
        <begin position="1"/>
        <end position="19"/>
    </location>
</feature>
<gene>
    <name evidence="5" type="ORF">DENIS_3069</name>
</gene>
<protein>
    <recommendedName>
        <fullName evidence="7">Tetratricopeptide repeat protein</fullName>
    </recommendedName>
</protein>
<dbReference type="InterPro" id="IPR054359">
    <property type="entry name" value="MtxA_M_Ig-like"/>
</dbReference>
<sequence>MMKIRICLMMFLLIIFSPAGSPATARTEPSVLLIQARGAVMFISEKNMPWEMVFRNKFLYEGYRIRTGEGGYCKLIDQQTHLIQTVLSNTEVEVQNTGIRVVRGNISESGPIGDFISCLKRKFARIQKYTTIRRGEDKSELRLSTIPRITLSESYPDLVWENPGAEYTYQLVIGQKIFDVPATDAPMVRFRISGLSPGRSDYHVQVLYKNEICYIPDRRGEIQWLSGEEDHALREQELCLREIDPDNGFLLGNLMDERRVKVAAMDYYRDFLLENPGINEARPFLMKVYNDLRLKKLKHTEAIRYHQAVSVYK</sequence>
<evidence type="ECO:0000259" key="2">
    <source>
        <dbReference type="Pfam" id="PF22121"/>
    </source>
</evidence>